<evidence type="ECO:0000313" key="2">
    <source>
        <dbReference type="Proteomes" id="UP000619260"/>
    </source>
</evidence>
<evidence type="ECO:0000313" key="1">
    <source>
        <dbReference type="EMBL" id="GIJ45344.1"/>
    </source>
</evidence>
<gene>
    <name evidence="1" type="ORF">Val02_22300</name>
</gene>
<accession>A0A8J3YHF3</accession>
<dbReference type="Proteomes" id="UP000619260">
    <property type="component" value="Unassembled WGS sequence"/>
</dbReference>
<dbReference type="AlphaFoldDB" id="A0A8J3YHF3"/>
<organism evidence="1 2">
    <name type="scientific">Virgisporangium aliadipatigenens</name>
    <dbReference type="NCBI Taxonomy" id="741659"/>
    <lineage>
        <taxon>Bacteria</taxon>
        <taxon>Bacillati</taxon>
        <taxon>Actinomycetota</taxon>
        <taxon>Actinomycetes</taxon>
        <taxon>Micromonosporales</taxon>
        <taxon>Micromonosporaceae</taxon>
        <taxon>Virgisporangium</taxon>
    </lineage>
</organism>
<proteinExistence type="predicted"/>
<comment type="caution">
    <text evidence="1">The sequence shown here is derived from an EMBL/GenBank/DDBJ whole genome shotgun (WGS) entry which is preliminary data.</text>
</comment>
<sequence length="568" mass="60992">MWHPGEDRLWLFDPRFQIWAIGRDGAGERLFARADLDIPAGYGDLYLNASGLYFDTARRQPVWLLATYSHTPPGSGLALGAFDGKAFTLLPQENGIRTARGDAFVYDERRGVLVHFAGTTDRSAELSRERLDRGGLTVRELATDGVWRDAGTPLPEATGWDIAAGWDARLGQAVFVDETGTYGWDGANWHPYGRPPLTLWRPAYTAQAPRDGALLLVQQQGGSWQPTVQCFTLGDDGWREHDGAGVMAFGGLARDPERRETWVYGPWFGTGRAQHTLGRFDGTRIVAAGPPVTKPHAGSTCGPVRFFSRSHFLRALVEKQPPALFAVDGDALVPATPVPPGIAHLSDATGQYTLTGDGRMIRDGTFPFAPAPAFPRRKNTNLGSDGAGRMLLFGGIADGGGRATRLTDTWLFDATTFAGSWTAPDPAGSPPALADAAIVHDPTRNVWVVTPAGERAPTRTSEFDGARWRAHASRFGDGGPVDAASPVALLAFDAPSGQVFCVRGGAVFAYRGKGEWRHAATPPVPAGTTAFAWDPERRELLAARPGAATRIPLDDHLDAALVKGTKSA</sequence>
<dbReference type="EMBL" id="BOPF01000007">
    <property type="protein sequence ID" value="GIJ45344.1"/>
    <property type="molecule type" value="Genomic_DNA"/>
</dbReference>
<reference evidence="1" key="1">
    <citation type="submission" date="2021-01" db="EMBL/GenBank/DDBJ databases">
        <title>Whole genome shotgun sequence of Virgisporangium aliadipatigenens NBRC 105644.</title>
        <authorList>
            <person name="Komaki H."/>
            <person name="Tamura T."/>
        </authorList>
    </citation>
    <scope>NUCLEOTIDE SEQUENCE</scope>
    <source>
        <strain evidence="1">NBRC 105644</strain>
    </source>
</reference>
<protein>
    <submittedName>
        <fullName evidence="1">Uncharacterized protein</fullName>
    </submittedName>
</protein>
<keyword evidence="2" id="KW-1185">Reference proteome</keyword>
<name>A0A8J3YHF3_9ACTN</name>